<dbReference type="OrthoDB" id="15189at2759"/>
<evidence type="ECO:0000256" key="6">
    <source>
        <dbReference type="ARBA" id="ARBA00022750"/>
    </source>
</evidence>
<evidence type="ECO:0000256" key="11">
    <source>
        <dbReference type="SAM" id="SignalP"/>
    </source>
</evidence>
<dbReference type="PANTHER" id="PTHR47966">
    <property type="entry name" value="BETA-SITE APP-CLEAVING ENZYME, ISOFORM A-RELATED"/>
    <property type="match status" value="1"/>
</dbReference>
<keyword evidence="4 10" id="KW-0645">Protease</keyword>
<evidence type="ECO:0000256" key="2">
    <source>
        <dbReference type="ARBA" id="ARBA00007447"/>
    </source>
</evidence>
<sequence>MKYGLTLFLTSQWILLTLADLNVKLEKSQDKAMNTFSRIQKTLGKYNIVDYAINARVNPAVIDLTSVYVDIEYVGEISVGTPPQTFQMDFDTGSSDIWIPSTSCLGSCGIHPRFDPNASSTFELVTNQTWRLQYGDGSSVSGFTGYDAVHLGNVTQPHQLIGLVSSETSGLARDTFMDGIFGLAFPPLAFTGIERSIVEDLYLQGKIEKPIVSFYLGKPQEGGKGEIIFGNVNKNHYEGNLRYISVTQKKYWQVDMTAVDVEGVDVMNKSMPAIVDTGTTLIILPVAVSRAIHASISGSQYSFLYGWRLPCSLADSDSKEAVTFYLNGQAFPILIKDLVRVRSTDNSTDALCYSGIAEAQTPMAILGDTFLRSWYSVYDFEKAQIGLAKSK</sequence>
<keyword evidence="9" id="KW-1015">Disulfide bond</keyword>
<evidence type="ECO:0000313" key="13">
    <source>
        <dbReference type="EMBL" id="RCH86032.1"/>
    </source>
</evidence>
<organism evidence="13 14">
    <name type="scientific">Rhizopus stolonifer</name>
    <name type="common">Rhizopus nigricans</name>
    <dbReference type="NCBI Taxonomy" id="4846"/>
    <lineage>
        <taxon>Eukaryota</taxon>
        <taxon>Fungi</taxon>
        <taxon>Fungi incertae sedis</taxon>
        <taxon>Mucoromycota</taxon>
        <taxon>Mucoromycotina</taxon>
        <taxon>Mucoromycetes</taxon>
        <taxon>Mucorales</taxon>
        <taxon>Mucorineae</taxon>
        <taxon>Rhizopodaceae</taxon>
        <taxon>Rhizopus</taxon>
    </lineage>
</organism>
<dbReference type="SUPFAM" id="SSF50630">
    <property type="entry name" value="Acid proteases"/>
    <property type="match status" value="1"/>
</dbReference>
<dbReference type="PROSITE" id="PS51767">
    <property type="entry name" value="PEPTIDASE_A1"/>
    <property type="match status" value="1"/>
</dbReference>
<dbReference type="PROSITE" id="PS00141">
    <property type="entry name" value="ASP_PROTEASE"/>
    <property type="match status" value="2"/>
</dbReference>
<evidence type="ECO:0000313" key="14">
    <source>
        <dbReference type="Proteomes" id="UP000253551"/>
    </source>
</evidence>
<evidence type="ECO:0000259" key="12">
    <source>
        <dbReference type="PROSITE" id="PS51767"/>
    </source>
</evidence>
<keyword evidence="14" id="KW-1185">Reference proteome</keyword>
<evidence type="ECO:0000256" key="4">
    <source>
        <dbReference type="ARBA" id="ARBA00022670"/>
    </source>
</evidence>
<evidence type="ECO:0000256" key="9">
    <source>
        <dbReference type="PIRSR" id="PIRSR601461-2"/>
    </source>
</evidence>
<dbReference type="AlphaFoldDB" id="A0A367J7U6"/>
<evidence type="ECO:0000256" key="5">
    <source>
        <dbReference type="ARBA" id="ARBA00022729"/>
    </source>
</evidence>
<feature type="active site" evidence="8">
    <location>
        <position position="276"/>
    </location>
</feature>
<dbReference type="CDD" id="cd05471">
    <property type="entry name" value="pepsin_like"/>
    <property type="match status" value="1"/>
</dbReference>
<accession>A0A367J7U6</accession>
<dbReference type="Gene3D" id="2.40.70.10">
    <property type="entry name" value="Acid Proteases"/>
    <property type="match status" value="2"/>
</dbReference>
<feature type="chain" id="PRO_5016586577" description="rhizopuspepsin" evidence="11">
    <location>
        <begin position="20"/>
        <end position="391"/>
    </location>
</feature>
<comment type="catalytic activity">
    <reaction evidence="1">
        <text>Hydrolysis of proteins with broad specificity similar to that of pepsin A, preferring hydrophobic residues at P1 and P1'. Clots milk and activates trypsinogen. Does not cleave 4-Gln-|-His-5, but does cleave 10-His-|-Leu-11 and 12-Val-|-Glu-13 in B chain of insulin.</text>
        <dbReference type="EC" id="3.4.23.21"/>
    </reaction>
</comment>
<dbReference type="GO" id="GO:0006508">
    <property type="term" value="P:proteolysis"/>
    <property type="evidence" value="ECO:0007669"/>
    <property type="project" value="UniProtKB-KW"/>
</dbReference>
<dbReference type="InterPro" id="IPR001969">
    <property type="entry name" value="Aspartic_peptidase_AS"/>
</dbReference>
<reference evidence="13 14" key="1">
    <citation type="journal article" date="2018" name="G3 (Bethesda)">
        <title>Phylogenetic and Phylogenomic Definition of Rhizopus Species.</title>
        <authorList>
            <person name="Gryganskyi A.P."/>
            <person name="Golan J."/>
            <person name="Dolatabadi S."/>
            <person name="Mondo S."/>
            <person name="Robb S."/>
            <person name="Idnurm A."/>
            <person name="Muszewska A."/>
            <person name="Steczkiewicz K."/>
            <person name="Masonjones S."/>
            <person name="Liao H.L."/>
            <person name="Gajdeczka M.T."/>
            <person name="Anike F."/>
            <person name="Vuek A."/>
            <person name="Anishchenko I.M."/>
            <person name="Voigt K."/>
            <person name="de Hoog G.S."/>
            <person name="Smith M.E."/>
            <person name="Heitman J."/>
            <person name="Vilgalys R."/>
            <person name="Stajich J.E."/>
        </authorList>
    </citation>
    <scope>NUCLEOTIDE SEQUENCE [LARGE SCALE GENOMIC DNA]</scope>
    <source>
        <strain evidence="13 14">LSU 92-RS-03</strain>
    </source>
</reference>
<dbReference type="Proteomes" id="UP000253551">
    <property type="component" value="Unassembled WGS sequence"/>
</dbReference>
<evidence type="ECO:0000256" key="7">
    <source>
        <dbReference type="ARBA" id="ARBA00022801"/>
    </source>
</evidence>
<feature type="domain" description="Peptidase A1" evidence="12">
    <location>
        <begin position="73"/>
        <end position="388"/>
    </location>
</feature>
<dbReference type="EMBL" id="PJQM01004027">
    <property type="protein sequence ID" value="RCH86032.1"/>
    <property type="molecule type" value="Genomic_DNA"/>
</dbReference>
<name>A0A367J7U6_RHIST</name>
<dbReference type="FunFam" id="2.40.70.10:FF:000115">
    <property type="entry name" value="Lysosomal aspartic protease"/>
    <property type="match status" value="1"/>
</dbReference>
<dbReference type="Pfam" id="PF00026">
    <property type="entry name" value="Asp"/>
    <property type="match status" value="1"/>
</dbReference>
<dbReference type="GO" id="GO:0004190">
    <property type="term" value="F:aspartic-type endopeptidase activity"/>
    <property type="evidence" value="ECO:0007669"/>
    <property type="project" value="UniProtKB-KW"/>
</dbReference>
<keyword evidence="6 10" id="KW-0064">Aspartyl protease</keyword>
<gene>
    <name evidence="13" type="ORF">CU098_008402</name>
</gene>
<dbReference type="EC" id="3.4.23.21" evidence="3"/>
<dbReference type="InterPro" id="IPR033121">
    <property type="entry name" value="PEPTIDASE_A1"/>
</dbReference>
<comment type="caution">
    <text evidence="13">The sequence shown here is derived from an EMBL/GenBank/DDBJ whole genome shotgun (WGS) entry which is preliminary data.</text>
</comment>
<proteinExistence type="inferred from homology"/>
<evidence type="ECO:0000256" key="1">
    <source>
        <dbReference type="ARBA" id="ARBA00001130"/>
    </source>
</evidence>
<feature type="active site" evidence="8">
    <location>
        <position position="91"/>
    </location>
</feature>
<evidence type="ECO:0000256" key="10">
    <source>
        <dbReference type="RuleBase" id="RU000454"/>
    </source>
</evidence>
<evidence type="ECO:0000256" key="3">
    <source>
        <dbReference type="ARBA" id="ARBA00013205"/>
    </source>
</evidence>
<dbReference type="PRINTS" id="PR00792">
    <property type="entry name" value="PEPSIN"/>
</dbReference>
<feature type="signal peptide" evidence="11">
    <location>
        <begin position="1"/>
        <end position="19"/>
    </location>
</feature>
<dbReference type="InterPro" id="IPR001461">
    <property type="entry name" value="Aspartic_peptidase_A1"/>
</dbReference>
<protein>
    <recommendedName>
        <fullName evidence="3">rhizopuspepsin</fullName>
        <ecNumber evidence="3">3.4.23.21</ecNumber>
    </recommendedName>
</protein>
<comment type="similarity">
    <text evidence="2 10">Belongs to the peptidase A1 family.</text>
</comment>
<dbReference type="InterPro" id="IPR021109">
    <property type="entry name" value="Peptidase_aspartic_dom_sf"/>
</dbReference>
<evidence type="ECO:0000256" key="8">
    <source>
        <dbReference type="PIRSR" id="PIRSR601461-1"/>
    </source>
</evidence>
<keyword evidence="5 11" id="KW-0732">Signal</keyword>
<keyword evidence="7 10" id="KW-0378">Hydrolase</keyword>
<dbReference type="InterPro" id="IPR034164">
    <property type="entry name" value="Pepsin-like_dom"/>
</dbReference>
<feature type="disulfide bond" evidence="9">
    <location>
        <begin position="104"/>
        <end position="108"/>
    </location>
</feature>
<dbReference type="PANTHER" id="PTHR47966:SF51">
    <property type="entry name" value="BETA-SITE APP-CLEAVING ENZYME, ISOFORM A-RELATED"/>
    <property type="match status" value="1"/>
</dbReference>
<dbReference type="STRING" id="4846.A0A367J7U6"/>